<accession>A0A3M2RU86</accession>
<dbReference type="Pfam" id="PF05049">
    <property type="entry name" value="IIGP"/>
    <property type="match status" value="1"/>
</dbReference>
<dbReference type="GO" id="GO:0016787">
    <property type="term" value="F:hydrolase activity"/>
    <property type="evidence" value="ECO:0007669"/>
    <property type="project" value="UniProtKB-KW"/>
</dbReference>
<dbReference type="EMBL" id="NKUJ01000267">
    <property type="protein sequence ID" value="RMJ08858.1"/>
    <property type="molecule type" value="Genomic_DNA"/>
</dbReference>
<dbReference type="GO" id="GO:0005525">
    <property type="term" value="F:GTP binding"/>
    <property type="evidence" value="ECO:0007669"/>
    <property type="project" value="UniProtKB-KW"/>
</dbReference>
<keyword evidence="2" id="KW-0547">Nucleotide-binding</keyword>
<comment type="caution">
    <text evidence="6">The sequence shown here is derived from an EMBL/GenBank/DDBJ whole genome shotgun (WGS) entry which is preliminary data.</text>
</comment>
<evidence type="ECO:0000259" key="5">
    <source>
        <dbReference type="PROSITE" id="PS51716"/>
    </source>
</evidence>
<feature type="domain" description="IRG-type G" evidence="5">
    <location>
        <begin position="11"/>
        <end position="203"/>
    </location>
</feature>
<evidence type="ECO:0000313" key="6">
    <source>
        <dbReference type="EMBL" id="RMJ08858.1"/>
    </source>
</evidence>
<keyword evidence="7" id="KW-1185">Reference proteome</keyword>
<sequence>MNAGMCTLEFERSVQPVCGSSGSGKSSLLNALRGLHNSHPDAASVGIRETTVEKQEYPGAACFGRFSLVDFPGAGTQRVPANGYFNANKLHCYDCILIICGERFGEIEIALVQACIVQRKPFAIVRSRSDETIRRVEDDKDVPFDEAKKIYIENEVAAIAEELERSLLSLEGIMKLLGFFALVNKNTLRRLTIPSPQDWPRSVQQDEIHERKLLQFLGKADTANEHVNPVAVV</sequence>
<evidence type="ECO:0000256" key="1">
    <source>
        <dbReference type="ARBA" id="ARBA00005429"/>
    </source>
</evidence>
<evidence type="ECO:0000256" key="4">
    <source>
        <dbReference type="ARBA" id="ARBA00023134"/>
    </source>
</evidence>
<proteinExistence type="inferred from homology"/>
<dbReference type="InterPro" id="IPR051515">
    <property type="entry name" value="IRG"/>
</dbReference>
<dbReference type="InterPro" id="IPR030385">
    <property type="entry name" value="G_IRG_dom"/>
</dbReference>
<dbReference type="OrthoDB" id="422720at2759"/>
<keyword evidence="4" id="KW-0342">GTP-binding</keyword>
<dbReference type="Proteomes" id="UP000277212">
    <property type="component" value="Unassembled WGS sequence"/>
</dbReference>
<gene>
    <name evidence="6" type="ORF">CDV36_011539</name>
</gene>
<comment type="similarity">
    <text evidence="1">Belongs to the TRAFAC class dynamin-like GTPase superfamily. IRG family.</text>
</comment>
<dbReference type="PROSITE" id="PS51716">
    <property type="entry name" value="G_IRG"/>
    <property type="match status" value="1"/>
</dbReference>
<dbReference type="AlphaFoldDB" id="A0A3M2RU86"/>
<dbReference type="STRING" id="2010991.A0A3M2RU86"/>
<dbReference type="PANTHER" id="PTHR32341">
    <property type="entry name" value="INTERFERON-INDUCIBLE GTPASE"/>
    <property type="match status" value="1"/>
</dbReference>
<evidence type="ECO:0000256" key="3">
    <source>
        <dbReference type="ARBA" id="ARBA00022801"/>
    </source>
</evidence>
<keyword evidence="3" id="KW-0378">Hydrolase</keyword>
<dbReference type="Gene3D" id="3.40.50.300">
    <property type="entry name" value="P-loop containing nucleotide triphosphate hydrolases"/>
    <property type="match status" value="1"/>
</dbReference>
<dbReference type="GO" id="GO:0016020">
    <property type="term" value="C:membrane"/>
    <property type="evidence" value="ECO:0007669"/>
    <property type="project" value="InterPro"/>
</dbReference>
<protein>
    <recommendedName>
        <fullName evidence="5">IRG-type G domain-containing protein</fullName>
    </recommendedName>
</protein>
<dbReference type="InterPro" id="IPR027417">
    <property type="entry name" value="P-loop_NTPase"/>
</dbReference>
<evidence type="ECO:0000256" key="2">
    <source>
        <dbReference type="ARBA" id="ARBA00022741"/>
    </source>
</evidence>
<dbReference type="PANTHER" id="PTHR32341:SF10">
    <property type="entry name" value="INTERFERON-INDUCIBLE GTPASE 5"/>
    <property type="match status" value="1"/>
</dbReference>
<dbReference type="SUPFAM" id="SSF52540">
    <property type="entry name" value="P-loop containing nucleoside triphosphate hydrolases"/>
    <property type="match status" value="1"/>
</dbReference>
<organism evidence="6 7">
    <name type="scientific">Fusarium kuroshium</name>
    <dbReference type="NCBI Taxonomy" id="2010991"/>
    <lineage>
        <taxon>Eukaryota</taxon>
        <taxon>Fungi</taxon>
        <taxon>Dikarya</taxon>
        <taxon>Ascomycota</taxon>
        <taxon>Pezizomycotina</taxon>
        <taxon>Sordariomycetes</taxon>
        <taxon>Hypocreomycetidae</taxon>
        <taxon>Hypocreales</taxon>
        <taxon>Nectriaceae</taxon>
        <taxon>Fusarium</taxon>
        <taxon>Fusarium solani species complex</taxon>
    </lineage>
</organism>
<evidence type="ECO:0000313" key="7">
    <source>
        <dbReference type="Proteomes" id="UP000277212"/>
    </source>
</evidence>
<reference evidence="6 7" key="1">
    <citation type="submission" date="2017-06" db="EMBL/GenBank/DDBJ databases">
        <title>Comparative genomic analysis of Ambrosia Fusariam Clade fungi.</title>
        <authorList>
            <person name="Stajich J.E."/>
            <person name="Carrillo J."/>
            <person name="Kijimoto T."/>
            <person name="Eskalen A."/>
            <person name="O'Donnell K."/>
            <person name="Kasson M."/>
        </authorList>
    </citation>
    <scope>NUCLEOTIDE SEQUENCE [LARGE SCALE GENOMIC DNA]</scope>
    <source>
        <strain evidence="6">UCR3666</strain>
    </source>
</reference>
<dbReference type="InterPro" id="IPR007743">
    <property type="entry name" value="Immunity-related_GTPase-like"/>
</dbReference>
<name>A0A3M2RU86_9HYPO</name>